<evidence type="ECO:0000259" key="1">
    <source>
        <dbReference type="Pfam" id="PF00497"/>
    </source>
</evidence>
<gene>
    <name evidence="2" type="ORF">GCM10011396_03980</name>
</gene>
<keyword evidence="3" id="KW-1185">Reference proteome</keyword>
<dbReference type="InterPro" id="IPR001638">
    <property type="entry name" value="Solute-binding_3/MltF_N"/>
</dbReference>
<protein>
    <recommendedName>
        <fullName evidence="1">Solute-binding protein family 3/N-terminal domain-containing protein</fullName>
    </recommendedName>
</protein>
<dbReference type="Proteomes" id="UP000637423">
    <property type="component" value="Unassembled WGS sequence"/>
</dbReference>
<sequence>MLSLMLGCCMLPSHAEELLRFGINEANPEPYIFRDKSGAIVSGIGIELPDLIARESGLVPSRIAISRKRIESALQDGTVDVICLVNKKWIKNVADFYWSGPMFSTTELLVRRWDADDIKDIKELNGQVLGTVTGYSYPSLDKALQSHSVIREDAPTELNMLKKMIADRSKYGVIDSINYHYFLRNLANKSMFADQPLALETNMVECGISKKSRIPYPRLATAFQNISKKKLAEDIIAKYR</sequence>
<dbReference type="Pfam" id="PF00497">
    <property type="entry name" value="SBP_bac_3"/>
    <property type="match status" value="1"/>
</dbReference>
<dbReference type="AlphaFoldDB" id="A0A916XAT5"/>
<organism evidence="2 3">
    <name type="scientific">Undibacterium terreum</name>
    <dbReference type="NCBI Taxonomy" id="1224302"/>
    <lineage>
        <taxon>Bacteria</taxon>
        <taxon>Pseudomonadati</taxon>
        <taxon>Pseudomonadota</taxon>
        <taxon>Betaproteobacteria</taxon>
        <taxon>Burkholderiales</taxon>
        <taxon>Oxalobacteraceae</taxon>
        <taxon>Undibacterium</taxon>
    </lineage>
</organism>
<reference evidence="2" key="1">
    <citation type="journal article" date="2014" name="Int. J. Syst. Evol. Microbiol.">
        <title>Complete genome sequence of Corynebacterium casei LMG S-19264T (=DSM 44701T), isolated from a smear-ripened cheese.</title>
        <authorList>
            <consortium name="US DOE Joint Genome Institute (JGI-PGF)"/>
            <person name="Walter F."/>
            <person name="Albersmeier A."/>
            <person name="Kalinowski J."/>
            <person name="Ruckert C."/>
        </authorList>
    </citation>
    <scope>NUCLEOTIDE SEQUENCE</scope>
    <source>
        <strain evidence="2">CGMCC 1.10998</strain>
    </source>
</reference>
<accession>A0A916XAT5</accession>
<dbReference type="SUPFAM" id="SSF53850">
    <property type="entry name" value="Periplasmic binding protein-like II"/>
    <property type="match status" value="1"/>
</dbReference>
<dbReference type="Gene3D" id="3.40.190.10">
    <property type="entry name" value="Periplasmic binding protein-like II"/>
    <property type="match status" value="2"/>
</dbReference>
<feature type="domain" description="Solute-binding protein family 3/N-terminal" evidence="1">
    <location>
        <begin position="22"/>
        <end position="182"/>
    </location>
</feature>
<name>A0A916XAT5_9BURK</name>
<dbReference type="RefSeq" id="WP_188564311.1">
    <property type="nucleotide sequence ID" value="NZ_BMED01000001.1"/>
</dbReference>
<evidence type="ECO:0000313" key="2">
    <source>
        <dbReference type="EMBL" id="GGC60304.1"/>
    </source>
</evidence>
<reference evidence="2" key="2">
    <citation type="submission" date="2020-09" db="EMBL/GenBank/DDBJ databases">
        <authorList>
            <person name="Sun Q."/>
            <person name="Zhou Y."/>
        </authorList>
    </citation>
    <scope>NUCLEOTIDE SEQUENCE</scope>
    <source>
        <strain evidence="2">CGMCC 1.10998</strain>
    </source>
</reference>
<comment type="caution">
    <text evidence="2">The sequence shown here is derived from an EMBL/GenBank/DDBJ whole genome shotgun (WGS) entry which is preliminary data.</text>
</comment>
<dbReference type="EMBL" id="BMED01000001">
    <property type="protein sequence ID" value="GGC60304.1"/>
    <property type="molecule type" value="Genomic_DNA"/>
</dbReference>
<evidence type="ECO:0000313" key="3">
    <source>
        <dbReference type="Proteomes" id="UP000637423"/>
    </source>
</evidence>
<proteinExistence type="predicted"/>